<dbReference type="InterPro" id="IPR011712">
    <property type="entry name" value="Sig_transdc_His_kin_sub3_dim/P"/>
</dbReference>
<dbReference type="InterPro" id="IPR036890">
    <property type="entry name" value="HATPase_C_sf"/>
</dbReference>
<dbReference type="Gene3D" id="1.20.5.1930">
    <property type="match status" value="1"/>
</dbReference>
<gene>
    <name evidence="12" type="ORF">FO442_08150</name>
</gene>
<dbReference type="InterPro" id="IPR005467">
    <property type="entry name" value="His_kinase_dom"/>
</dbReference>
<keyword evidence="10" id="KW-0812">Transmembrane</keyword>
<evidence type="ECO:0000256" key="9">
    <source>
        <dbReference type="SAM" id="Coils"/>
    </source>
</evidence>
<keyword evidence="9" id="KW-0175">Coiled coil</keyword>
<comment type="caution">
    <text evidence="12">The sequence shown here is derived from an EMBL/GenBank/DDBJ whole genome shotgun (WGS) entry which is preliminary data.</text>
</comment>
<evidence type="ECO:0000256" key="2">
    <source>
        <dbReference type="ARBA" id="ARBA00012438"/>
    </source>
</evidence>
<keyword evidence="10" id="KW-1133">Transmembrane helix</keyword>
<dbReference type="Gene3D" id="1.25.40.10">
    <property type="entry name" value="Tetratricopeptide repeat domain"/>
    <property type="match status" value="2"/>
</dbReference>
<evidence type="ECO:0000313" key="12">
    <source>
        <dbReference type="EMBL" id="TSJ45710.1"/>
    </source>
</evidence>
<evidence type="ECO:0000259" key="11">
    <source>
        <dbReference type="PROSITE" id="PS50109"/>
    </source>
</evidence>
<comment type="catalytic activity">
    <reaction evidence="1">
        <text>ATP + protein L-histidine = ADP + protein N-phospho-L-histidine.</text>
        <dbReference type="EC" id="2.7.13.3"/>
    </reaction>
</comment>
<dbReference type="Proteomes" id="UP000316008">
    <property type="component" value="Unassembled WGS sequence"/>
</dbReference>
<dbReference type="InterPro" id="IPR050482">
    <property type="entry name" value="Sensor_HK_TwoCompSys"/>
</dbReference>
<dbReference type="PANTHER" id="PTHR24421:SF10">
    <property type="entry name" value="NITRATE_NITRITE SENSOR PROTEIN NARQ"/>
    <property type="match status" value="1"/>
</dbReference>
<reference evidence="12 13" key="1">
    <citation type="submission" date="2019-07" db="EMBL/GenBank/DDBJ databases">
        <authorList>
            <person name="Huq M.A."/>
        </authorList>
    </citation>
    <scope>NUCLEOTIDE SEQUENCE [LARGE SCALE GENOMIC DNA]</scope>
    <source>
        <strain evidence="12 13">MAH-3</strain>
    </source>
</reference>
<accession>A0A556N0J4</accession>
<feature type="transmembrane region" description="Helical" evidence="10">
    <location>
        <begin position="434"/>
        <end position="455"/>
    </location>
</feature>
<dbReference type="OrthoDB" id="9778366at2"/>
<dbReference type="EMBL" id="VLPL01000003">
    <property type="protein sequence ID" value="TSJ45710.1"/>
    <property type="molecule type" value="Genomic_DNA"/>
</dbReference>
<evidence type="ECO:0000256" key="8">
    <source>
        <dbReference type="ARBA" id="ARBA00023012"/>
    </source>
</evidence>
<dbReference type="InterPro" id="IPR003594">
    <property type="entry name" value="HATPase_dom"/>
</dbReference>
<keyword evidence="7" id="KW-0067">ATP-binding</keyword>
<dbReference type="Pfam" id="PF02518">
    <property type="entry name" value="HATPase_c"/>
    <property type="match status" value="1"/>
</dbReference>
<organism evidence="12 13">
    <name type="scientific">Fluviicola chungangensis</name>
    <dbReference type="NCBI Taxonomy" id="2597671"/>
    <lineage>
        <taxon>Bacteria</taxon>
        <taxon>Pseudomonadati</taxon>
        <taxon>Bacteroidota</taxon>
        <taxon>Flavobacteriia</taxon>
        <taxon>Flavobacteriales</taxon>
        <taxon>Crocinitomicaceae</taxon>
        <taxon>Fluviicola</taxon>
    </lineage>
</organism>
<keyword evidence="10" id="KW-0472">Membrane</keyword>
<dbReference type="InterPro" id="IPR019734">
    <property type="entry name" value="TPR_rpt"/>
</dbReference>
<dbReference type="GO" id="GO:0005524">
    <property type="term" value="F:ATP binding"/>
    <property type="evidence" value="ECO:0007669"/>
    <property type="project" value="UniProtKB-KW"/>
</dbReference>
<dbReference type="PROSITE" id="PS50109">
    <property type="entry name" value="HIS_KIN"/>
    <property type="match status" value="1"/>
</dbReference>
<keyword evidence="6 12" id="KW-0418">Kinase</keyword>
<evidence type="ECO:0000256" key="1">
    <source>
        <dbReference type="ARBA" id="ARBA00000085"/>
    </source>
</evidence>
<dbReference type="Pfam" id="PF07730">
    <property type="entry name" value="HisKA_3"/>
    <property type="match status" value="1"/>
</dbReference>
<name>A0A556N0J4_9FLAO</name>
<dbReference type="EC" id="2.7.13.3" evidence="2"/>
<dbReference type="CDD" id="cd16917">
    <property type="entry name" value="HATPase_UhpB-NarQ-NarX-like"/>
    <property type="match status" value="1"/>
</dbReference>
<feature type="domain" description="Histidine kinase" evidence="11">
    <location>
        <begin position="580"/>
        <end position="664"/>
    </location>
</feature>
<dbReference type="AlphaFoldDB" id="A0A556N0J4"/>
<dbReference type="SMART" id="SM00028">
    <property type="entry name" value="TPR"/>
    <property type="match status" value="6"/>
</dbReference>
<dbReference type="GO" id="GO:0000155">
    <property type="term" value="F:phosphorelay sensor kinase activity"/>
    <property type="evidence" value="ECO:0007669"/>
    <property type="project" value="InterPro"/>
</dbReference>
<dbReference type="SUPFAM" id="SSF48452">
    <property type="entry name" value="TPR-like"/>
    <property type="match status" value="1"/>
</dbReference>
<evidence type="ECO:0000256" key="7">
    <source>
        <dbReference type="ARBA" id="ARBA00022840"/>
    </source>
</evidence>
<evidence type="ECO:0000256" key="10">
    <source>
        <dbReference type="SAM" id="Phobius"/>
    </source>
</evidence>
<sequence length="664" mass="75842">MTTHEPIIAMSKRLLIVLLLLPAFQVLYAQKTDLQRLEDLKLRIKQATYYDSSTVFTLGNQCIRLAKKLHKENEIGYVYQYYGSFNYYANNLNQAKKYYSKSISIGEKTKDYKLINSTMIRLNFLTLDQDALKAEDGFRKLLQEAQKRNYIENQLEIYNGFGIMYETRLMYDKATESYLKGLRISEKYDKKFATGYLLNNLALLKLKAKKYEEAKKDLERALVLSTETNESRLRLNVLNNLGLVTHEIKDYKGSVIHYKQTVSEAKKIGFPAGILAAYINLSSSYLDNKQLTEASKSSDSALAIVQTYRDPLFLINAYIMRGMVSTEQKDFATAKRCIDSVQLFLKSYNDPNFRKELIALQSKLASAQGNFRLAYDLEREYSSLSDSIREVSNENEQTRLQTIYGKERLENALTDSKQRNKILRTRSELKSANYRFIFLVVLSVFLLVIAAIYIYNVRKSRQIKSIFSQKLIEQIDEERSRISKDLHDDIGQSLAVVKSKLNLFVTGKITQLDGVDTEIGDILEQTRVLSHQLHPTALEKIGLERALNSIIEKTQSGTDMLCHFDFDLGGKDLGLETSSQIYRIIQECISNTIKHAHASALKVSIIRNNDELVIQYRDNGIGISDAQDKLGLGLLTIHERTAIIGGRLEMKTGTNKGIFLTITI</sequence>
<dbReference type="Pfam" id="PF13424">
    <property type="entry name" value="TPR_12"/>
    <property type="match status" value="1"/>
</dbReference>
<protein>
    <recommendedName>
        <fullName evidence="2">histidine kinase</fullName>
        <ecNumber evidence="2">2.7.13.3</ecNumber>
    </recommendedName>
</protein>
<evidence type="ECO:0000256" key="6">
    <source>
        <dbReference type="ARBA" id="ARBA00022777"/>
    </source>
</evidence>
<evidence type="ECO:0000256" key="5">
    <source>
        <dbReference type="ARBA" id="ARBA00022741"/>
    </source>
</evidence>
<evidence type="ECO:0000256" key="4">
    <source>
        <dbReference type="ARBA" id="ARBA00022679"/>
    </source>
</evidence>
<evidence type="ECO:0000313" key="13">
    <source>
        <dbReference type="Proteomes" id="UP000316008"/>
    </source>
</evidence>
<feature type="coiled-coil region" evidence="9">
    <location>
        <begin position="201"/>
        <end position="228"/>
    </location>
</feature>
<keyword evidence="3" id="KW-0597">Phosphoprotein</keyword>
<keyword evidence="4" id="KW-0808">Transferase</keyword>
<evidence type="ECO:0000256" key="3">
    <source>
        <dbReference type="ARBA" id="ARBA00022553"/>
    </source>
</evidence>
<dbReference type="InterPro" id="IPR011990">
    <property type="entry name" value="TPR-like_helical_dom_sf"/>
</dbReference>
<dbReference type="GO" id="GO:0016020">
    <property type="term" value="C:membrane"/>
    <property type="evidence" value="ECO:0007669"/>
    <property type="project" value="InterPro"/>
</dbReference>
<keyword evidence="13" id="KW-1185">Reference proteome</keyword>
<dbReference type="RefSeq" id="WP_144332666.1">
    <property type="nucleotide sequence ID" value="NZ_VLPL01000003.1"/>
</dbReference>
<dbReference type="SUPFAM" id="SSF55874">
    <property type="entry name" value="ATPase domain of HSP90 chaperone/DNA topoisomerase II/histidine kinase"/>
    <property type="match status" value="1"/>
</dbReference>
<keyword evidence="5" id="KW-0547">Nucleotide-binding</keyword>
<dbReference type="GO" id="GO:0046983">
    <property type="term" value="F:protein dimerization activity"/>
    <property type="evidence" value="ECO:0007669"/>
    <property type="project" value="InterPro"/>
</dbReference>
<keyword evidence="8" id="KW-0902">Two-component regulatory system</keyword>
<dbReference type="Gene3D" id="3.30.565.10">
    <property type="entry name" value="Histidine kinase-like ATPase, C-terminal domain"/>
    <property type="match status" value="1"/>
</dbReference>
<proteinExistence type="predicted"/>
<dbReference type="PANTHER" id="PTHR24421">
    <property type="entry name" value="NITRATE/NITRITE SENSOR PROTEIN NARX-RELATED"/>
    <property type="match status" value="1"/>
</dbReference>